<sequence length="224" mass="23363">MSNNLSSVYLVGNVVAQPDKVFATENQSRVLVSFRMAMNRRYVDGEGKWKDGETCFIDVQCWNRLGMNVAHTVCKGTPVIVVGRLVQSNWEVEENGKTSKRSIIRVKATHVGVDLNTRFGSFEKSPELVGQLNKPEMEGAVEDSEDEPAMEPAAAHAGVGVGSGVGTGVGTGVAARAGGVVGTGVGTAGGSASSADSSSRAESLQDGDAFDDQEDLVGAASPPF</sequence>
<dbReference type="PROSITE" id="PS50935">
    <property type="entry name" value="SSB"/>
    <property type="match status" value="1"/>
</dbReference>
<feature type="compositionally biased region" description="Low complexity" evidence="4">
    <location>
        <begin position="190"/>
        <end position="201"/>
    </location>
</feature>
<dbReference type="Gene3D" id="2.40.50.140">
    <property type="entry name" value="Nucleic acid-binding proteins"/>
    <property type="match status" value="1"/>
</dbReference>
<dbReference type="Pfam" id="PF00436">
    <property type="entry name" value="SSB"/>
    <property type="match status" value="1"/>
</dbReference>
<dbReference type="NCBIfam" id="TIGR00621">
    <property type="entry name" value="ssb"/>
    <property type="match status" value="1"/>
</dbReference>
<reference evidence="5" key="1">
    <citation type="journal article" date="2021" name="PeerJ">
        <title>Extensive microbial diversity within the chicken gut microbiome revealed by metagenomics and culture.</title>
        <authorList>
            <person name="Gilroy R."/>
            <person name="Ravi A."/>
            <person name="Getino M."/>
            <person name="Pursley I."/>
            <person name="Horton D.L."/>
            <person name="Alikhan N.F."/>
            <person name="Baker D."/>
            <person name="Gharbi K."/>
            <person name="Hall N."/>
            <person name="Watson M."/>
            <person name="Adriaenssens E.M."/>
            <person name="Foster-Nyarko E."/>
            <person name="Jarju S."/>
            <person name="Secka A."/>
            <person name="Antonio M."/>
            <person name="Oren A."/>
            <person name="Chaudhuri R.R."/>
            <person name="La Ragione R."/>
            <person name="Hildebrand F."/>
            <person name="Pallen M.J."/>
        </authorList>
    </citation>
    <scope>NUCLEOTIDE SEQUENCE</scope>
    <source>
        <strain evidence="5">4376</strain>
    </source>
</reference>
<dbReference type="SUPFAM" id="SSF50249">
    <property type="entry name" value="Nucleic acid-binding proteins"/>
    <property type="match status" value="1"/>
</dbReference>
<evidence type="ECO:0000256" key="1">
    <source>
        <dbReference type="ARBA" id="ARBA00023125"/>
    </source>
</evidence>
<name>A0A9D1RYE8_9CORY</name>
<dbReference type="PANTHER" id="PTHR10302:SF0">
    <property type="entry name" value="SINGLE-STRANDED DNA-BINDING PROTEIN, MITOCHONDRIAL"/>
    <property type="match status" value="1"/>
</dbReference>
<dbReference type="InterPro" id="IPR012340">
    <property type="entry name" value="NA-bd_OB-fold"/>
</dbReference>
<dbReference type="PANTHER" id="PTHR10302">
    <property type="entry name" value="SINGLE-STRANDED DNA-BINDING PROTEIN"/>
    <property type="match status" value="1"/>
</dbReference>
<dbReference type="EMBL" id="DXFZ01000072">
    <property type="protein sequence ID" value="HIW96024.1"/>
    <property type="molecule type" value="Genomic_DNA"/>
</dbReference>
<proteinExistence type="predicted"/>
<reference evidence="5" key="2">
    <citation type="submission" date="2021-04" db="EMBL/GenBank/DDBJ databases">
        <authorList>
            <person name="Gilroy R."/>
        </authorList>
    </citation>
    <scope>NUCLEOTIDE SEQUENCE</scope>
    <source>
        <strain evidence="5">4376</strain>
    </source>
</reference>
<dbReference type="AlphaFoldDB" id="A0A9D1RYE8"/>
<dbReference type="CDD" id="cd04496">
    <property type="entry name" value="SSB_OBF"/>
    <property type="match status" value="1"/>
</dbReference>
<evidence type="ECO:0000256" key="3">
    <source>
        <dbReference type="RuleBase" id="RU000524"/>
    </source>
</evidence>
<gene>
    <name evidence="5" type="ORF">H9867_06030</name>
</gene>
<evidence type="ECO:0000313" key="6">
    <source>
        <dbReference type="Proteomes" id="UP000824189"/>
    </source>
</evidence>
<dbReference type="InterPro" id="IPR011344">
    <property type="entry name" value="ssDNA-bd"/>
</dbReference>
<dbReference type="Proteomes" id="UP000824189">
    <property type="component" value="Unassembled WGS sequence"/>
</dbReference>
<protein>
    <recommendedName>
        <fullName evidence="3">Single-stranded DNA-binding protein</fullName>
    </recommendedName>
</protein>
<dbReference type="GO" id="GO:0003697">
    <property type="term" value="F:single-stranded DNA binding"/>
    <property type="evidence" value="ECO:0007669"/>
    <property type="project" value="InterPro"/>
</dbReference>
<dbReference type="InterPro" id="IPR000424">
    <property type="entry name" value="Primosome_PriB/ssb"/>
</dbReference>
<dbReference type="GO" id="GO:0009295">
    <property type="term" value="C:nucleoid"/>
    <property type="evidence" value="ECO:0007669"/>
    <property type="project" value="TreeGrafter"/>
</dbReference>
<evidence type="ECO:0000256" key="2">
    <source>
        <dbReference type="PROSITE-ProRule" id="PRU00252"/>
    </source>
</evidence>
<accession>A0A9D1RYE8</accession>
<keyword evidence="1 2" id="KW-0238">DNA-binding</keyword>
<comment type="caution">
    <text evidence="5">The sequence shown here is derived from an EMBL/GenBank/DDBJ whole genome shotgun (WGS) entry which is preliminary data.</text>
</comment>
<evidence type="ECO:0000313" key="5">
    <source>
        <dbReference type="EMBL" id="HIW96024.1"/>
    </source>
</evidence>
<evidence type="ECO:0000256" key="4">
    <source>
        <dbReference type="SAM" id="MobiDB-lite"/>
    </source>
</evidence>
<dbReference type="GO" id="GO:0006260">
    <property type="term" value="P:DNA replication"/>
    <property type="evidence" value="ECO:0007669"/>
    <property type="project" value="InterPro"/>
</dbReference>
<organism evidence="5 6">
    <name type="scientific">Candidatus Corynebacterium gallistercoris</name>
    <dbReference type="NCBI Taxonomy" id="2838530"/>
    <lineage>
        <taxon>Bacteria</taxon>
        <taxon>Bacillati</taxon>
        <taxon>Actinomycetota</taxon>
        <taxon>Actinomycetes</taxon>
        <taxon>Mycobacteriales</taxon>
        <taxon>Corynebacteriaceae</taxon>
        <taxon>Corynebacterium</taxon>
    </lineage>
</organism>
<feature type="region of interest" description="Disordered" evidence="4">
    <location>
        <begin position="182"/>
        <end position="224"/>
    </location>
</feature>